<evidence type="ECO:0000313" key="3">
    <source>
        <dbReference type="EMBL" id="HJC35806.1"/>
    </source>
</evidence>
<dbReference type="SUPFAM" id="SSF48452">
    <property type="entry name" value="TPR-like"/>
    <property type="match status" value="1"/>
</dbReference>
<gene>
    <name evidence="3" type="ORF">H9702_01585</name>
</gene>
<keyword evidence="2" id="KW-1133">Transmembrane helix</keyword>
<reference evidence="3" key="1">
    <citation type="journal article" date="2021" name="PeerJ">
        <title>Extensive microbial diversity within the chicken gut microbiome revealed by metagenomics and culture.</title>
        <authorList>
            <person name="Gilroy R."/>
            <person name="Ravi A."/>
            <person name="Getino M."/>
            <person name="Pursley I."/>
            <person name="Horton D.L."/>
            <person name="Alikhan N.F."/>
            <person name="Baker D."/>
            <person name="Gharbi K."/>
            <person name="Hall N."/>
            <person name="Watson M."/>
            <person name="Adriaenssens E.M."/>
            <person name="Foster-Nyarko E."/>
            <person name="Jarju S."/>
            <person name="Secka A."/>
            <person name="Antonio M."/>
            <person name="Oren A."/>
            <person name="Chaudhuri R.R."/>
            <person name="La Ragione R."/>
            <person name="Hildebrand F."/>
            <person name="Pallen M.J."/>
        </authorList>
    </citation>
    <scope>NUCLEOTIDE SEQUENCE</scope>
    <source>
        <strain evidence="3">CHK187-11901</strain>
    </source>
</reference>
<dbReference type="Gene3D" id="1.25.40.10">
    <property type="entry name" value="Tetratricopeptide repeat domain"/>
    <property type="match status" value="1"/>
</dbReference>
<sequence>MEQLSHAPDEMSRAYELTLTRMMTASDTPLNIRSVLDLLQDQNKPESLRYACFVMATIWYRHMKDMLNVEDLLHRYGKTFRTHPSFLHYRLLSCVDCGYRKDWREILKQAEENVKQMKNSGARHMFAEFTAMFFESDQMDAAASEREMWLEKATAQINIAVQENPEYAKFYATKGRIYALQGLYDEAILLVKLAIEKEDSSRKDYAIRIGNYQVVQMNIQQRRHLQQLRQELADYRENQQAMYAQINDKADEINGSLMRNLEYLGIFAGIISFTIGSLSLADDASKYSLPGAGALILILFGALVGTYGMFDLIIHGYKKNDKKRYIIVFLGALLFILGGFVICWNI</sequence>
<evidence type="ECO:0000256" key="1">
    <source>
        <dbReference type="SAM" id="Coils"/>
    </source>
</evidence>
<dbReference type="InterPro" id="IPR011990">
    <property type="entry name" value="TPR-like_helical_dom_sf"/>
</dbReference>
<evidence type="ECO:0000313" key="4">
    <source>
        <dbReference type="Proteomes" id="UP000823896"/>
    </source>
</evidence>
<feature type="coiled-coil region" evidence="1">
    <location>
        <begin position="218"/>
        <end position="245"/>
    </location>
</feature>
<evidence type="ECO:0000256" key="2">
    <source>
        <dbReference type="SAM" id="Phobius"/>
    </source>
</evidence>
<name>A0A9D2SVN4_9FIRM</name>
<evidence type="ECO:0008006" key="5">
    <source>
        <dbReference type="Google" id="ProtNLM"/>
    </source>
</evidence>
<comment type="caution">
    <text evidence="3">The sequence shown here is derived from an EMBL/GenBank/DDBJ whole genome shotgun (WGS) entry which is preliminary data.</text>
</comment>
<accession>A0A9D2SVN4</accession>
<feature type="transmembrane region" description="Helical" evidence="2">
    <location>
        <begin position="263"/>
        <end position="281"/>
    </location>
</feature>
<keyword evidence="2" id="KW-0472">Membrane</keyword>
<organism evidence="3 4">
    <name type="scientific">Candidatus Merdibacter merdavium</name>
    <dbReference type="NCBI Taxonomy" id="2838692"/>
    <lineage>
        <taxon>Bacteria</taxon>
        <taxon>Bacillati</taxon>
        <taxon>Bacillota</taxon>
        <taxon>Erysipelotrichia</taxon>
        <taxon>Erysipelotrichales</taxon>
        <taxon>Erysipelotrichaceae</taxon>
        <taxon>Merdibacter</taxon>
    </lineage>
</organism>
<feature type="transmembrane region" description="Helical" evidence="2">
    <location>
        <begin position="293"/>
        <end position="313"/>
    </location>
</feature>
<protein>
    <recommendedName>
        <fullName evidence="5">Tetratricopeptide repeat protein</fullName>
    </recommendedName>
</protein>
<proteinExistence type="predicted"/>
<reference evidence="3" key="2">
    <citation type="submission" date="2021-04" db="EMBL/GenBank/DDBJ databases">
        <authorList>
            <person name="Gilroy R."/>
        </authorList>
    </citation>
    <scope>NUCLEOTIDE SEQUENCE</scope>
    <source>
        <strain evidence="3">CHK187-11901</strain>
    </source>
</reference>
<feature type="transmembrane region" description="Helical" evidence="2">
    <location>
        <begin position="325"/>
        <end position="344"/>
    </location>
</feature>
<dbReference type="EMBL" id="DWWM01000006">
    <property type="protein sequence ID" value="HJC35806.1"/>
    <property type="molecule type" value="Genomic_DNA"/>
</dbReference>
<keyword evidence="1" id="KW-0175">Coiled coil</keyword>
<dbReference type="AlphaFoldDB" id="A0A9D2SVN4"/>
<dbReference type="Proteomes" id="UP000823896">
    <property type="component" value="Unassembled WGS sequence"/>
</dbReference>
<keyword evidence="2" id="KW-0812">Transmembrane</keyword>